<dbReference type="PROSITE" id="PS50850">
    <property type="entry name" value="MFS"/>
    <property type="match status" value="1"/>
</dbReference>
<feature type="transmembrane region" description="Helical" evidence="9">
    <location>
        <begin position="226"/>
        <end position="247"/>
    </location>
</feature>
<dbReference type="InterPro" id="IPR036259">
    <property type="entry name" value="MFS_trans_sf"/>
</dbReference>
<dbReference type="PANTHER" id="PTHR42718">
    <property type="entry name" value="MAJOR FACILITATOR SUPERFAMILY MULTIDRUG TRANSPORTER MFSC"/>
    <property type="match status" value="1"/>
</dbReference>
<keyword evidence="3" id="KW-0813">Transport</keyword>
<evidence type="ECO:0000256" key="5">
    <source>
        <dbReference type="ARBA" id="ARBA00022692"/>
    </source>
</evidence>
<dbReference type="Gene3D" id="1.20.1720.10">
    <property type="entry name" value="Multidrug resistance protein D"/>
    <property type="match status" value="1"/>
</dbReference>
<reference evidence="12" key="1">
    <citation type="journal article" date="2019" name="Int. J. Syst. Evol. Microbiol.">
        <title>The Global Catalogue of Microorganisms (GCM) 10K type strain sequencing project: providing services to taxonomists for standard genome sequencing and annotation.</title>
        <authorList>
            <consortium name="The Broad Institute Genomics Platform"/>
            <consortium name="The Broad Institute Genome Sequencing Center for Infectious Disease"/>
            <person name="Wu L."/>
            <person name="Ma J."/>
        </authorList>
    </citation>
    <scope>NUCLEOTIDE SEQUENCE [LARGE SCALE GENOMIC DNA]</scope>
    <source>
        <strain evidence="12">ICMP 6774ER</strain>
    </source>
</reference>
<evidence type="ECO:0000256" key="8">
    <source>
        <dbReference type="SAM" id="MobiDB-lite"/>
    </source>
</evidence>
<keyword evidence="4" id="KW-1003">Cell membrane</keyword>
<feature type="compositionally biased region" description="Basic and acidic residues" evidence="8">
    <location>
        <begin position="482"/>
        <end position="493"/>
    </location>
</feature>
<feature type="transmembrane region" description="Helical" evidence="9">
    <location>
        <begin position="162"/>
        <end position="183"/>
    </location>
</feature>
<dbReference type="RefSeq" id="WP_379578447.1">
    <property type="nucleotide sequence ID" value="NZ_JBHUFV010000059.1"/>
</dbReference>
<comment type="similarity">
    <text evidence="2">Belongs to the major facilitator superfamily. EmrB family.</text>
</comment>
<dbReference type="Pfam" id="PF07690">
    <property type="entry name" value="MFS_1"/>
    <property type="match status" value="1"/>
</dbReference>
<feature type="transmembrane region" description="Helical" evidence="9">
    <location>
        <begin position="437"/>
        <end position="463"/>
    </location>
</feature>
<feature type="transmembrane region" description="Helical" evidence="9">
    <location>
        <begin position="296"/>
        <end position="317"/>
    </location>
</feature>
<feature type="transmembrane region" description="Helical" evidence="9">
    <location>
        <begin position="400"/>
        <end position="417"/>
    </location>
</feature>
<evidence type="ECO:0000259" key="10">
    <source>
        <dbReference type="PROSITE" id="PS50850"/>
    </source>
</evidence>
<dbReference type="SUPFAM" id="SSF103473">
    <property type="entry name" value="MFS general substrate transporter"/>
    <property type="match status" value="1"/>
</dbReference>
<dbReference type="Gene3D" id="1.20.1250.20">
    <property type="entry name" value="MFS general substrate transporter like domains"/>
    <property type="match status" value="1"/>
</dbReference>
<protein>
    <submittedName>
        <fullName evidence="11">MDR family MFS transporter</fullName>
    </submittedName>
</protein>
<keyword evidence="12" id="KW-1185">Reference proteome</keyword>
<evidence type="ECO:0000256" key="4">
    <source>
        <dbReference type="ARBA" id="ARBA00022475"/>
    </source>
</evidence>
<dbReference type="CDD" id="cd17503">
    <property type="entry name" value="MFS_LmrB_MDR_like"/>
    <property type="match status" value="1"/>
</dbReference>
<feature type="domain" description="Major facilitator superfamily (MFS) profile" evidence="10">
    <location>
        <begin position="10"/>
        <end position="468"/>
    </location>
</feature>
<name>A0ABW4T7H4_9ACTN</name>
<dbReference type="PANTHER" id="PTHR42718:SF9">
    <property type="entry name" value="MAJOR FACILITATOR SUPERFAMILY MULTIDRUG TRANSPORTER MFSC"/>
    <property type="match status" value="1"/>
</dbReference>
<feature type="transmembrane region" description="Helical" evidence="9">
    <location>
        <begin position="101"/>
        <end position="123"/>
    </location>
</feature>
<dbReference type="Proteomes" id="UP001597368">
    <property type="component" value="Unassembled WGS sequence"/>
</dbReference>
<dbReference type="InterPro" id="IPR011701">
    <property type="entry name" value="MFS"/>
</dbReference>
<dbReference type="EMBL" id="JBHUFV010000059">
    <property type="protein sequence ID" value="MFD1937348.1"/>
    <property type="molecule type" value="Genomic_DNA"/>
</dbReference>
<evidence type="ECO:0000313" key="11">
    <source>
        <dbReference type="EMBL" id="MFD1937348.1"/>
    </source>
</evidence>
<comment type="subcellular location">
    <subcellularLocation>
        <location evidence="1">Cell membrane</location>
        <topology evidence="1">Multi-pass membrane protein</topology>
    </subcellularLocation>
</comment>
<evidence type="ECO:0000313" key="12">
    <source>
        <dbReference type="Proteomes" id="UP001597368"/>
    </source>
</evidence>
<keyword evidence="7 9" id="KW-0472">Membrane</keyword>
<feature type="transmembrane region" description="Helical" evidence="9">
    <location>
        <begin position="329"/>
        <end position="348"/>
    </location>
</feature>
<evidence type="ECO:0000256" key="9">
    <source>
        <dbReference type="SAM" id="Phobius"/>
    </source>
</evidence>
<proteinExistence type="inferred from homology"/>
<organism evidence="11 12">
    <name type="scientific">Nonomuraea mangrovi</name>
    <dbReference type="NCBI Taxonomy" id="2316207"/>
    <lineage>
        <taxon>Bacteria</taxon>
        <taxon>Bacillati</taxon>
        <taxon>Actinomycetota</taxon>
        <taxon>Actinomycetes</taxon>
        <taxon>Streptosporangiales</taxon>
        <taxon>Streptosporangiaceae</taxon>
        <taxon>Nonomuraea</taxon>
    </lineage>
</organism>
<evidence type="ECO:0000256" key="7">
    <source>
        <dbReference type="ARBA" id="ARBA00023136"/>
    </source>
</evidence>
<dbReference type="NCBIfam" id="TIGR00711">
    <property type="entry name" value="efflux_EmrB"/>
    <property type="match status" value="1"/>
</dbReference>
<evidence type="ECO:0000256" key="1">
    <source>
        <dbReference type="ARBA" id="ARBA00004651"/>
    </source>
</evidence>
<dbReference type="InterPro" id="IPR020846">
    <property type="entry name" value="MFS_dom"/>
</dbReference>
<feature type="transmembrane region" description="Helical" evidence="9">
    <location>
        <begin position="195"/>
        <end position="214"/>
    </location>
</feature>
<keyword evidence="5 9" id="KW-0812">Transmembrane</keyword>
<dbReference type="InterPro" id="IPR004638">
    <property type="entry name" value="EmrB-like"/>
</dbReference>
<accession>A0ABW4T7H4</accession>
<comment type="caution">
    <text evidence="11">The sequence shown here is derived from an EMBL/GenBank/DDBJ whole genome shotgun (WGS) entry which is preliminary data.</text>
</comment>
<feature type="transmembrane region" description="Helical" evidence="9">
    <location>
        <begin position="135"/>
        <end position="156"/>
    </location>
</feature>
<feature type="transmembrane region" description="Helical" evidence="9">
    <location>
        <begin position="77"/>
        <end position="95"/>
    </location>
</feature>
<keyword evidence="6 9" id="KW-1133">Transmembrane helix</keyword>
<feature type="transmembrane region" description="Helical" evidence="9">
    <location>
        <begin position="46"/>
        <end position="68"/>
    </location>
</feature>
<gene>
    <name evidence="11" type="ORF">ACFSKW_38355</name>
</gene>
<evidence type="ECO:0000256" key="2">
    <source>
        <dbReference type="ARBA" id="ARBA00008537"/>
    </source>
</evidence>
<feature type="region of interest" description="Disordered" evidence="8">
    <location>
        <begin position="474"/>
        <end position="493"/>
    </location>
</feature>
<sequence length="493" mass="51771">MRRVPYKWLVATAFVFGLFMEILDMTVLNTALPALGQHFGVGTETLQWLVTGYLVSMAVFIPASGWVADRFGTKRTFLFALAVFTAASAWGGIAGSLGELIVARVVQGVGGGLLTPVGTAMLFRAFPPAERAKASAVLSIPTTIAPAFGPVLGGWMVDNVSWRWIFFLKVPIGVLGLLFAMVALREERADRPGRFDIAGFLSGGAALALLLLGLDGGAREGWGAAPVLVQLGAGLALAAVFATIELARSEPMIDLRLLKDRLFRTGNLLMLPASGALMGALFLVPLLLQYQMGVDATGSGLVTMFQALGMMAFLPLAGRLYPKVGPRRLLATGFGIIAAAQAMLIMVGPGTTLWAVRLALFAMGAGMALTVISLQAATFATITPTAIARASSVFSTTRQVASAAGVAAVATLLTARTDSRLADLGARAADLAGRQEALFAAYHDIFLVTTALALIGFLISLRVRDSDAITTMRPVSTASNADQHRHPDSGHRT</sequence>
<feature type="transmembrane region" description="Helical" evidence="9">
    <location>
        <begin position="268"/>
        <end position="290"/>
    </location>
</feature>
<evidence type="ECO:0000256" key="3">
    <source>
        <dbReference type="ARBA" id="ARBA00022448"/>
    </source>
</evidence>
<evidence type="ECO:0000256" key="6">
    <source>
        <dbReference type="ARBA" id="ARBA00022989"/>
    </source>
</evidence>